<evidence type="ECO:0000256" key="6">
    <source>
        <dbReference type="SAM" id="Phobius"/>
    </source>
</evidence>
<feature type="transmembrane region" description="Helical" evidence="6">
    <location>
        <begin position="76"/>
        <end position="96"/>
    </location>
</feature>
<proteinExistence type="predicted"/>
<evidence type="ECO:0000259" key="7">
    <source>
        <dbReference type="Pfam" id="PF00482"/>
    </source>
</evidence>
<keyword evidence="5 6" id="KW-0472">Membrane</keyword>
<keyword evidence="3 6" id="KW-0812">Transmembrane</keyword>
<evidence type="ECO:0000256" key="4">
    <source>
        <dbReference type="ARBA" id="ARBA00022989"/>
    </source>
</evidence>
<comment type="caution">
    <text evidence="8">The sequence shown here is derived from an EMBL/GenBank/DDBJ whole genome shotgun (WGS) entry which is preliminary data.</text>
</comment>
<name>A0ABN1TJZ9_9ACTN</name>
<evidence type="ECO:0000256" key="1">
    <source>
        <dbReference type="ARBA" id="ARBA00004651"/>
    </source>
</evidence>
<comment type="subcellular location">
    <subcellularLocation>
        <location evidence="1">Cell membrane</location>
        <topology evidence="1">Multi-pass membrane protein</topology>
    </subcellularLocation>
</comment>
<feature type="transmembrane region" description="Helical" evidence="6">
    <location>
        <begin position="220"/>
        <end position="240"/>
    </location>
</feature>
<protein>
    <submittedName>
        <fullName evidence="8">Type II secretion system F family protein</fullName>
    </submittedName>
</protein>
<dbReference type="RefSeq" id="WP_343990375.1">
    <property type="nucleotide sequence ID" value="NZ_BAAALG010000001.1"/>
</dbReference>
<evidence type="ECO:0000256" key="5">
    <source>
        <dbReference type="ARBA" id="ARBA00023136"/>
    </source>
</evidence>
<dbReference type="Proteomes" id="UP001501581">
    <property type="component" value="Unassembled WGS sequence"/>
</dbReference>
<sequence>MGALVGLVAGVGLWLVWASLTLPAEAEAPGHARAARAWLQGLLERAGIGGVAPRALIALCGACAVAAGLLVQVASAAPPVAVTFAMIAGWAPIALLRGRARRRQREFAMVWPEAVDHLSSGVRAGLSLAEALAGLAIRGPEALRPAFDSFARDYQASGRFGPCLDRLKATLADPVGDRVVEALRIAREVGGTELGRLLRSLAGHLREDERVRSELEARQAWTVNGARLAVAAPWAVLLVMSLSSDAAAAFASAGGVVVLAIGAGGCLLAYQLMMRIGRLPAEQRVLR</sequence>
<accession>A0ABN1TJZ9</accession>
<dbReference type="PANTHER" id="PTHR35007">
    <property type="entry name" value="INTEGRAL MEMBRANE PROTEIN-RELATED"/>
    <property type="match status" value="1"/>
</dbReference>
<reference evidence="8 9" key="1">
    <citation type="journal article" date="2019" name="Int. J. Syst. Evol. Microbiol.">
        <title>The Global Catalogue of Microorganisms (GCM) 10K type strain sequencing project: providing services to taxonomists for standard genome sequencing and annotation.</title>
        <authorList>
            <consortium name="The Broad Institute Genomics Platform"/>
            <consortium name="The Broad Institute Genome Sequencing Center for Infectious Disease"/>
            <person name="Wu L."/>
            <person name="Ma J."/>
        </authorList>
    </citation>
    <scope>NUCLEOTIDE SEQUENCE [LARGE SCALE GENOMIC DNA]</scope>
    <source>
        <strain evidence="8 9">JCM 13008</strain>
    </source>
</reference>
<dbReference type="PANTHER" id="PTHR35007:SF4">
    <property type="entry name" value="CONSERVED TRANSMEMBRANE PROTEIN-RELATED"/>
    <property type="match status" value="1"/>
</dbReference>
<feature type="domain" description="Type II secretion system protein GspF" evidence="7">
    <location>
        <begin position="115"/>
        <end position="240"/>
    </location>
</feature>
<keyword evidence="2" id="KW-1003">Cell membrane</keyword>
<dbReference type="InterPro" id="IPR018076">
    <property type="entry name" value="T2SS_GspF_dom"/>
</dbReference>
<feature type="transmembrane region" description="Helical" evidence="6">
    <location>
        <begin position="246"/>
        <end position="270"/>
    </location>
</feature>
<organism evidence="8 9">
    <name type="scientific">Nocardioides dubius</name>
    <dbReference type="NCBI Taxonomy" id="317019"/>
    <lineage>
        <taxon>Bacteria</taxon>
        <taxon>Bacillati</taxon>
        <taxon>Actinomycetota</taxon>
        <taxon>Actinomycetes</taxon>
        <taxon>Propionibacteriales</taxon>
        <taxon>Nocardioidaceae</taxon>
        <taxon>Nocardioides</taxon>
    </lineage>
</organism>
<evidence type="ECO:0000313" key="8">
    <source>
        <dbReference type="EMBL" id="GAA1090881.1"/>
    </source>
</evidence>
<gene>
    <name evidence="8" type="ORF">GCM10009668_01950</name>
</gene>
<dbReference type="EMBL" id="BAAALG010000001">
    <property type="protein sequence ID" value="GAA1090881.1"/>
    <property type="molecule type" value="Genomic_DNA"/>
</dbReference>
<evidence type="ECO:0000256" key="3">
    <source>
        <dbReference type="ARBA" id="ARBA00022692"/>
    </source>
</evidence>
<dbReference type="Pfam" id="PF00482">
    <property type="entry name" value="T2SSF"/>
    <property type="match status" value="1"/>
</dbReference>
<keyword evidence="9" id="KW-1185">Reference proteome</keyword>
<keyword evidence="4 6" id="KW-1133">Transmembrane helix</keyword>
<evidence type="ECO:0000256" key="2">
    <source>
        <dbReference type="ARBA" id="ARBA00022475"/>
    </source>
</evidence>
<evidence type="ECO:0000313" key="9">
    <source>
        <dbReference type="Proteomes" id="UP001501581"/>
    </source>
</evidence>